<dbReference type="STRING" id="218672.SAMN04489759_10366"/>
<dbReference type="Pfam" id="PF13400">
    <property type="entry name" value="Tad"/>
    <property type="match status" value="1"/>
</dbReference>
<keyword evidence="4" id="KW-1185">Reference proteome</keyword>
<evidence type="ECO:0000313" key="3">
    <source>
        <dbReference type="EMBL" id="SDF75343.1"/>
    </source>
</evidence>
<evidence type="ECO:0000313" key="4">
    <source>
        <dbReference type="Proteomes" id="UP000199399"/>
    </source>
</evidence>
<reference evidence="4" key="1">
    <citation type="submission" date="2016-10" db="EMBL/GenBank/DDBJ databases">
        <authorList>
            <person name="Varghese N."/>
            <person name="Submissions S."/>
        </authorList>
    </citation>
    <scope>NUCLEOTIDE SEQUENCE [LARGE SCALE GENOMIC DNA]</scope>
    <source>
        <strain evidence="4">DSM 16477</strain>
    </source>
</reference>
<name>A0A1G7NMW3_9RHOB</name>
<protein>
    <submittedName>
        <fullName evidence="3">Flp pilus assembly protein TadG</fullName>
    </submittedName>
</protein>
<dbReference type="InterPro" id="IPR036465">
    <property type="entry name" value="vWFA_dom_sf"/>
</dbReference>
<feature type="domain" description="Putative Flp pilus-assembly TadG-like N-terminal" evidence="2">
    <location>
        <begin position="29"/>
        <end position="73"/>
    </location>
</feature>
<feature type="transmembrane region" description="Helical" evidence="1">
    <location>
        <begin position="28"/>
        <end position="49"/>
    </location>
</feature>
<sequence length="476" mass="54034">MTDDIRIKTPPQRPAAVMLHRFAREEDGLVTVFAVFMILIMVFLGGMGVDLMRHERERSKVQAVADRAVLAAADLDQTLDPEAVARDYFNKAGMAEYVSTVNVEEGLNYRRVTVDASRRLPTLFMDSLGQDSLYVPAKSTAEEKVNKVEISMVLDISGSMRENSKMDNLHDAGAIFVDTVLKPENADLISISVVPYTAQVNVGADIFDELNITELHNFSYCVDFEDSDFDDVAISQVEQYEHMQHFEAGYYWNGRHRKNTGRYNNIDNPGCPKQEYEEVKAFSQNATELKNQISSFSPRANTAIHLGMKWGVALLDPAFRPINQAIGGDAAFQSRPAAYSDIDTLKTVILMTDGVNVTTRRINRQVYANLDHYRHWSDYPFYWWLNQNVRSSEQWRWYWTKYTPSQADNLLSNICDAAKEKGIVIWSIGFEVEEHGASVMKDCASSDSHFFRVEGVEIVDAFEAIARQINQLRLTQ</sequence>
<gene>
    <name evidence="3" type="ORF">SAMN04489759_10366</name>
</gene>
<dbReference type="OrthoDB" id="7522752at2"/>
<dbReference type="InterPro" id="IPR028087">
    <property type="entry name" value="Tad_N"/>
</dbReference>
<evidence type="ECO:0000256" key="1">
    <source>
        <dbReference type="SAM" id="Phobius"/>
    </source>
</evidence>
<accession>A0A1G7NMW3</accession>
<organism evidence="3 4">
    <name type="scientific">Sulfitobacter delicatus</name>
    <dbReference type="NCBI Taxonomy" id="218672"/>
    <lineage>
        <taxon>Bacteria</taxon>
        <taxon>Pseudomonadati</taxon>
        <taxon>Pseudomonadota</taxon>
        <taxon>Alphaproteobacteria</taxon>
        <taxon>Rhodobacterales</taxon>
        <taxon>Roseobacteraceae</taxon>
        <taxon>Sulfitobacter</taxon>
    </lineage>
</organism>
<dbReference type="RefSeq" id="WP_093740503.1">
    <property type="nucleotide sequence ID" value="NZ_FNBP01000003.1"/>
</dbReference>
<keyword evidence="1" id="KW-0472">Membrane</keyword>
<dbReference type="Gene3D" id="3.40.50.410">
    <property type="entry name" value="von Willebrand factor, type A domain"/>
    <property type="match status" value="1"/>
</dbReference>
<dbReference type="SUPFAM" id="SSF53300">
    <property type="entry name" value="vWA-like"/>
    <property type="match status" value="1"/>
</dbReference>
<evidence type="ECO:0000259" key="2">
    <source>
        <dbReference type="Pfam" id="PF13400"/>
    </source>
</evidence>
<dbReference type="Proteomes" id="UP000199399">
    <property type="component" value="Unassembled WGS sequence"/>
</dbReference>
<keyword evidence="1" id="KW-1133">Transmembrane helix</keyword>
<dbReference type="AlphaFoldDB" id="A0A1G7NMW3"/>
<keyword evidence="1" id="KW-0812">Transmembrane</keyword>
<dbReference type="EMBL" id="FNBP01000003">
    <property type="protein sequence ID" value="SDF75343.1"/>
    <property type="molecule type" value="Genomic_DNA"/>
</dbReference>
<proteinExistence type="predicted"/>